<dbReference type="Gene3D" id="3.30.540.10">
    <property type="entry name" value="Fructose-1,6-Bisphosphatase, subunit A, domain 1"/>
    <property type="match status" value="1"/>
</dbReference>
<dbReference type="InterPro" id="IPR000760">
    <property type="entry name" value="Inositol_monophosphatase-like"/>
</dbReference>
<name>A0ABZ3FN19_9ACTN</name>
<dbReference type="Pfam" id="PF00459">
    <property type="entry name" value="Inositol_P"/>
    <property type="match status" value="1"/>
</dbReference>
<dbReference type="SUPFAM" id="SSF56655">
    <property type="entry name" value="Carbohydrate phosphatase"/>
    <property type="match status" value="1"/>
</dbReference>
<dbReference type="PANTHER" id="PTHR20854:SF4">
    <property type="entry name" value="INOSITOL-1-MONOPHOSPHATASE-RELATED"/>
    <property type="match status" value="1"/>
</dbReference>
<evidence type="ECO:0000256" key="1">
    <source>
        <dbReference type="ARBA" id="ARBA00022723"/>
    </source>
</evidence>
<proteinExistence type="predicted"/>
<dbReference type="PRINTS" id="PR00377">
    <property type="entry name" value="IMPHPHTASES"/>
</dbReference>
<keyword evidence="2" id="KW-0378">Hydrolase</keyword>
<dbReference type="CDD" id="cd01637">
    <property type="entry name" value="IMPase_like"/>
    <property type="match status" value="1"/>
</dbReference>
<keyword evidence="5" id="KW-1185">Reference proteome</keyword>
<dbReference type="PROSITE" id="PS00629">
    <property type="entry name" value="IMP_1"/>
    <property type="match status" value="1"/>
</dbReference>
<keyword evidence="1" id="KW-0479">Metal-binding</keyword>
<evidence type="ECO:0000256" key="2">
    <source>
        <dbReference type="ARBA" id="ARBA00022801"/>
    </source>
</evidence>
<keyword evidence="3" id="KW-0460">Magnesium</keyword>
<dbReference type="RefSeq" id="WP_425308548.1">
    <property type="nucleotide sequence ID" value="NZ_CP154795.1"/>
</dbReference>
<dbReference type="EMBL" id="CP154795">
    <property type="protein sequence ID" value="XAN07095.1"/>
    <property type="molecule type" value="Genomic_DNA"/>
</dbReference>
<accession>A0ABZ3FN19</accession>
<reference evidence="4 5" key="1">
    <citation type="submission" date="2024-04" db="EMBL/GenBank/DDBJ databases">
        <title>Isolation of an actinomycete strain from pig manure.</title>
        <authorList>
            <person name="Gong T."/>
            <person name="Yu Z."/>
            <person name="An M."/>
            <person name="Wei C."/>
            <person name="Yang W."/>
            <person name="Liu L."/>
        </authorList>
    </citation>
    <scope>NUCLEOTIDE SEQUENCE [LARGE SCALE GENOMIC DNA]</scope>
    <source>
        <strain evidence="4 5">ZF39</strain>
    </source>
</reference>
<dbReference type="Gene3D" id="3.40.190.80">
    <property type="match status" value="1"/>
</dbReference>
<protein>
    <submittedName>
        <fullName evidence="4">Inositol monophosphatase</fullName>
    </submittedName>
</protein>
<dbReference type="Proteomes" id="UP001442841">
    <property type="component" value="Chromosome"/>
</dbReference>
<sequence length="263" mass="29104">MTGRGLTTEQVLELLQQTAEEVIRPRWRALADDEVSEKNPGDFVTVADHESEERITAVLQAAWPDALIVGEEAAAVHPSIVHQVHSAEHAFVVDPVDGTRNFIHGSKNYAVMVGEVRRGEITRGWIWQPELDRAWVAELGAGATCNGEAINRPAPEKTALVGSTTQRRLLRRTRPAEIAGDLGYTLYACGIDYPNMCLGIADDFLIYRNMKPWDHVPGSLILRELGGVSRMIDGTDYQGQQTNLPLIAAVNQDVWDIARRCLD</sequence>
<gene>
    <name evidence="4" type="ORF">AADG42_07230</name>
</gene>
<evidence type="ECO:0000313" key="4">
    <source>
        <dbReference type="EMBL" id="XAN07095.1"/>
    </source>
</evidence>
<organism evidence="4 5">
    <name type="scientific">Ammonicoccus fulvus</name>
    <dbReference type="NCBI Taxonomy" id="3138240"/>
    <lineage>
        <taxon>Bacteria</taxon>
        <taxon>Bacillati</taxon>
        <taxon>Actinomycetota</taxon>
        <taxon>Actinomycetes</taxon>
        <taxon>Propionibacteriales</taxon>
        <taxon>Propionibacteriaceae</taxon>
        <taxon>Ammonicoccus</taxon>
    </lineage>
</organism>
<evidence type="ECO:0000313" key="5">
    <source>
        <dbReference type="Proteomes" id="UP001442841"/>
    </source>
</evidence>
<dbReference type="InterPro" id="IPR020583">
    <property type="entry name" value="Inositol_monoP_metal-BS"/>
</dbReference>
<dbReference type="PANTHER" id="PTHR20854">
    <property type="entry name" value="INOSITOL MONOPHOSPHATASE"/>
    <property type="match status" value="1"/>
</dbReference>
<evidence type="ECO:0000256" key="3">
    <source>
        <dbReference type="ARBA" id="ARBA00022842"/>
    </source>
</evidence>